<sequence length="78" mass="8505">MSDKDGISSRSDSALVPDKSDHENDIAKRCEAAEIEMMKLETNAGKSMGDQVRFAPVGFDFLSCFYLISPGVDLTTLT</sequence>
<evidence type="ECO:0000313" key="3">
    <source>
        <dbReference type="Proteomes" id="UP000270094"/>
    </source>
</evidence>
<proteinExistence type="predicted"/>
<keyword evidence="3" id="KW-1185">Reference proteome</keyword>
<feature type="region of interest" description="Disordered" evidence="1">
    <location>
        <begin position="1"/>
        <end position="24"/>
    </location>
</feature>
<evidence type="ECO:0000313" key="2">
    <source>
        <dbReference type="EMBL" id="VDM85414.1"/>
    </source>
</evidence>
<dbReference type="EMBL" id="UYYB01140134">
    <property type="protein sequence ID" value="VDM85414.1"/>
    <property type="molecule type" value="Genomic_DNA"/>
</dbReference>
<accession>A0A3P7K265</accession>
<organism evidence="2 3">
    <name type="scientific">Strongylus vulgaris</name>
    <name type="common">Blood worm</name>
    <dbReference type="NCBI Taxonomy" id="40348"/>
    <lineage>
        <taxon>Eukaryota</taxon>
        <taxon>Metazoa</taxon>
        <taxon>Ecdysozoa</taxon>
        <taxon>Nematoda</taxon>
        <taxon>Chromadorea</taxon>
        <taxon>Rhabditida</taxon>
        <taxon>Rhabditina</taxon>
        <taxon>Rhabditomorpha</taxon>
        <taxon>Strongyloidea</taxon>
        <taxon>Strongylidae</taxon>
        <taxon>Strongylus</taxon>
    </lineage>
</organism>
<gene>
    <name evidence="2" type="ORF">SVUK_LOCUS20412</name>
</gene>
<dbReference type="OrthoDB" id="10569843at2759"/>
<dbReference type="AlphaFoldDB" id="A0A3P7K265"/>
<protein>
    <submittedName>
        <fullName evidence="2">Uncharacterized protein</fullName>
    </submittedName>
</protein>
<name>A0A3P7K265_STRVU</name>
<dbReference type="Proteomes" id="UP000270094">
    <property type="component" value="Unassembled WGS sequence"/>
</dbReference>
<evidence type="ECO:0000256" key="1">
    <source>
        <dbReference type="SAM" id="MobiDB-lite"/>
    </source>
</evidence>
<reference evidence="2 3" key="1">
    <citation type="submission" date="2018-11" db="EMBL/GenBank/DDBJ databases">
        <authorList>
            <consortium name="Pathogen Informatics"/>
        </authorList>
    </citation>
    <scope>NUCLEOTIDE SEQUENCE [LARGE SCALE GENOMIC DNA]</scope>
</reference>